<organism evidence="1">
    <name type="scientific">Cyprideis torosa</name>
    <dbReference type="NCBI Taxonomy" id="163714"/>
    <lineage>
        <taxon>Eukaryota</taxon>
        <taxon>Metazoa</taxon>
        <taxon>Ecdysozoa</taxon>
        <taxon>Arthropoda</taxon>
        <taxon>Crustacea</taxon>
        <taxon>Oligostraca</taxon>
        <taxon>Ostracoda</taxon>
        <taxon>Podocopa</taxon>
        <taxon>Podocopida</taxon>
        <taxon>Cytherocopina</taxon>
        <taxon>Cytheroidea</taxon>
        <taxon>Cytherideidae</taxon>
        <taxon>Cyprideis</taxon>
    </lineage>
</organism>
<gene>
    <name evidence="1" type="ORF">CTOB1V02_LOCUS9540</name>
</gene>
<dbReference type="EMBL" id="OB663784">
    <property type="protein sequence ID" value="CAD7231696.1"/>
    <property type="molecule type" value="Genomic_DNA"/>
</dbReference>
<sequence>MFDLGTIYRLTRPTVYSAKPRNRLAEPGNVVRSTGNINPDDMEHILGRHLPSRIAVRGGEKGTLIGGNRIFHIALLQDHLTSPGLHRDLLISLHSRRYNVYKQLWIWMLACSLNLILMIIIFLYDVIAETECFRPQQSLSTADVFPGLLELYTITSLGFLIYAVATAELFTDLGSLTQAIKYTLIALAVVLVAFRLLYRKILQRTKSDVFSLVECGITIFESPIAASCFDQNGIDLLGYGMGDATYIHHQWRDYVY</sequence>
<name>A0A7R8ZPN0_9CRUS</name>
<proteinExistence type="predicted"/>
<accession>A0A7R8ZPN0</accession>
<dbReference type="AlphaFoldDB" id="A0A7R8ZPN0"/>
<evidence type="ECO:0000313" key="1">
    <source>
        <dbReference type="EMBL" id="CAD7231696.1"/>
    </source>
</evidence>
<protein>
    <submittedName>
        <fullName evidence="1">Uncharacterized protein</fullName>
    </submittedName>
</protein>
<reference evidence="1" key="1">
    <citation type="submission" date="2020-11" db="EMBL/GenBank/DDBJ databases">
        <authorList>
            <person name="Tran Van P."/>
        </authorList>
    </citation>
    <scope>NUCLEOTIDE SEQUENCE</scope>
</reference>